<evidence type="ECO:0000313" key="1">
    <source>
        <dbReference type="EMBL" id="TKC63521.1"/>
    </source>
</evidence>
<proteinExistence type="predicted"/>
<dbReference type="EMBL" id="SWDX01000002">
    <property type="protein sequence ID" value="TKC63521.1"/>
    <property type="molecule type" value="Genomic_DNA"/>
</dbReference>
<sequence length="182" mass="21460">MDKRPRIKKEIIGEIIEPDPLAFTSNKCSGNAKMVLTKIERVAFDIWFDKHYYIREQYGDFDGKRDGINKELVEQIVISSAKHLLFYALKVKPFSFANFEVNLRNPRITITKNIEGETKLNIVIECHYLSLNRFEVTVITALRKNDFRFNDGEYKIEIYEDETSILYKNEKGKIKTICEYLF</sequence>
<organism evidence="1 2">
    <name type="scientific">Pedobacter hiemivivus</name>
    <dbReference type="NCBI Taxonomy" id="2530454"/>
    <lineage>
        <taxon>Bacteria</taxon>
        <taxon>Pseudomonadati</taxon>
        <taxon>Bacteroidota</taxon>
        <taxon>Sphingobacteriia</taxon>
        <taxon>Sphingobacteriales</taxon>
        <taxon>Sphingobacteriaceae</taxon>
        <taxon>Pedobacter</taxon>
    </lineage>
</organism>
<name>A0A4U1GH68_9SPHI</name>
<accession>A0A4U1GH68</accession>
<dbReference type="Proteomes" id="UP000309594">
    <property type="component" value="Unassembled WGS sequence"/>
</dbReference>
<gene>
    <name evidence="1" type="ORF">FBD94_03940</name>
</gene>
<dbReference type="AlphaFoldDB" id="A0A4U1GH68"/>
<protein>
    <submittedName>
        <fullName evidence="1">Uncharacterized protein</fullName>
    </submittedName>
</protein>
<reference evidence="1 2" key="1">
    <citation type="submission" date="2019-04" db="EMBL/GenBank/DDBJ databases">
        <title>Pedobacter sp. RP-1-16 sp. nov., isolated from Arctic soil.</title>
        <authorList>
            <person name="Dahal R.H."/>
            <person name="Kim D.-U."/>
        </authorList>
    </citation>
    <scope>NUCLEOTIDE SEQUENCE [LARGE SCALE GENOMIC DNA]</scope>
    <source>
        <strain evidence="1 2">RP-1-16</strain>
    </source>
</reference>
<evidence type="ECO:0000313" key="2">
    <source>
        <dbReference type="Proteomes" id="UP000309594"/>
    </source>
</evidence>
<dbReference type="RefSeq" id="WP_136879202.1">
    <property type="nucleotide sequence ID" value="NZ_SWDX01000002.1"/>
</dbReference>
<comment type="caution">
    <text evidence="1">The sequence shown here is derived from an EMBL/GenBank/DDBJ whole genome shotgun (WGS) entry which is preliminary data.</text>
</comment>